<dbReference type="PANTHER" id="PTHR11439:SF496">
    <property type="entry name" value="RNA-DIRECTED DNA POLYMERASE"/>
    <property type="match status" value="1"/>
</dbReference>
<reference evidence="1" key="2">
    <citation type="journal article" date="2024" name="Plant">
        <title>Genomic evolution and insights into agronomic trait innovations of Sesamum species.</title>
        <authorList>
            <person name="Miao H."/>
            <person name="Wang L."/>
            <person name="Qu L."/>
            <person name="Liu H."/>
            <person name="Sun Y."/>
            <person name="Le M."/>
            <person name="Wang Q."/>
            <person name="Wei S."/>
            <person name="Zheng Y."/>
            <person name="Lin W."/>
            <person name="Duan Y."/>
            <person name="Cao H."/>
            <person name="Xiong S."/>
            <person name="Wang X."/>
            <person name="Wei L."/>
            <person name="Li C."/>
            <person name="Ma Q."/>
            <person name="Ju M."/>
            <person name="Zhao R."/>
            <person name="Li G."/>
            <person name="Mu C."/>
            <person name="Tian Q."/>
            <person name="Mei H."/>
            <person name="Zhang T."/>
            <person name="Gao T."/>
            <person name="Zhang H."/>
        </authorList>
    </citation>
    <scope>NUCLEOTIDE SEQUENCE</scope>
    <source>
        <strain evidence="1">G02</strain>
    </source>
</reference>
<evidence type="ECO:0000313" key="1">
    <source>
        <dbReference type="EMBL" id="KAL0404109.1"/>
    </source>
</evidence>
<dbReference type="CDD" id="cd09272">
    <property type="entry name" value="RNase_HI_RT_Ty1"/>
    <property type="match status" value="1"/>
</dbReference>
<sequence length="245" mass="27809">MRHGVKLSKKQCLKIDQELKRMSNIPYAPIVGSIQYAVQYTRPHVAYALSVMSRYQACAVEVHWNTVKTILKYLKRTKDIFLIYGDGELILKGYNDASFQSDDDDAKSQSGFVFKLNCGVEVWNNSKEATTADSTMEPEYIAAFEGGLDEKLHPRVGCGPSIAEPVVIFYDNNRVIAQAKEPRSHHRSKHILRLHHLLRDMVSRCDCRMDQVSLAENTADPLTKPMSQISHTQHLDKIGLRSMDD</sequence>
<accession>A0AAW2THJ7</accession>
<dbReference type="PANTHER" id="PTHR11439">
    <property type="entry name" value="GAG-POL-RELATED RETROTRANSPOSON"/>
    <property type="match status" value="1"/>
</dbReference>
<proteinExistence type="predicted"/>
<protein>
    <submittedName>
        <fullName evidence="1">Retrovirus-related Pol polyprotein from transposon TNT 1-94</fullName>
    </submittedName>
</protein>
<name>A0AAW2THJ7_SESRA</name>
<dbReference type="AlphaFoldDB" id="A0AAW2THJ7"/>
<gene>
    <name evidence="1" type="ORF">Sradi_2051700</name>
</gene>
<organism evidence="1">
    <name type="scientific">Sesamum radiatum</name>
    <name type="common">Black benniseed</name>
    <dbReference type="NCBI Taxonomy" id="300843"/>
    <lineage>
        <taxon>Eukaryota</taxon>
        <taxon>Viridiplantae</taxon>
        <taxon>Streptophyta</taxon>
        <taxon>Embryophyta</taxon>
        <taxon>Tracheophyta</taxon>
        <taxon>Spermatophyta</taxon>
        <taxon>Magnoliopsida</taxon>
        <taxon>eudicotyledons</taxon>
        <taxon>Gunneridae</taxon>
        <taxon>Pentapetalae</taxon>
        <taxon>asterids</taxon>
        <taxon>lamiids</taxon>
        <taxon>Lamiales</taxon>
        <taxon>Pedaliaceae</taxon>
        <taxon>Sesamum</taxon>
    </lineage>
</organism>
<reference evidence="1" key="1">
    <citation type="submission" date="2020-06" db="EMBL/GenBank/DDBJ databases">
        <authorList>
            <person name="Li T."/>
            <person name="Hu X."/>
            <person name="Zhang T."/>
            <person name="Song X."/>
            <person name="Zhang H."/>
            <person name="Dai N."/>
            <person name="Sheng W."/>
            <person name="Hou X."/>
            <person name="Wei L."/>
        </authorList>
    </citation>
    <scope>NUCLEOTIDE SEQUENCE</scope>
    <source>
        <strain evidence="1">G02</strain>
        <tissue evidence="1">Leaf</tissue>
    </source>
</reference>
<dbReference type="EMBL" id="JACGWJ010000008">
    <property type="protein sequence ID" value="KAL0404109.1"/>
    <property type="molecule type" value="Genomic_DNA"/>
</dbReference>
<comment type="caution">
    <text evidence="1">The sequence shown here is derived from an EMBL/GenBank/DDBJ whole genome shotgun (WGS) entry which is preliminary data.</text>
</comment>